<reference evidence="3" key="2">
    <citation type="journal article" date="2018" name="Plant J.">
        <title>The Sorghum bicolor reference genome: improved assembly, gene annotations, a transcriptome atlas, and signatures of genome organization.</title>
        <authorList>
            <person name="McCormick R.F."/>
            <person name="Truong S.K."/>
            <person name="Sreedasyam A."/>
            <person name="Jenkins J."/>
            <person name="Shu S."/>
            <person name="Sims D."/>
            <person name="Kennedy M."/>
            <person name="Amirebrahimi M."/>
            <person name="Weers B.D."/>
            <person name="McKinley B."/>
            <person name="Mattison A."/>
            <person name="Morishige D.T."/>
            <person name="Grimwood J."/>
            <person name="Schmutz J."/>
            <person name="Mullet J.E."/>
        </authorList>
    </citation>
    <scope>NUCLEOTIDE SEQUENCE [LARGE SCALE GENOMIC DNA]</scope>
    <source>
        <strain evidence="3">cv. BTx623</strain>
    </source>
</reference>
<evidence type="ECO:0000256" key="1">
    <source>
        <dbReference type="SAM" id="Phobius"/>
    </source>
</evidence>
<feature type="transmembrane region" description="Helical" evidence="1">
    <location>
        <begin position="18"/>
        <end position="38"/>
    </location>
</feature>
<protein>
    <submittedName>
        <fullName evidence="2">Uncharacterized protein</fullName>
    </submittedName>
</protein>
<dbReference type="Gramene" id="OQU91234">
    <property type="protein sequence ID" value="OQU91234"/>
    <property type="gene ID" value="SORBI_3001G145550"/>
</dbReference>
<evidence type="ECO:0000313" key="2">
    <source>
        <dbReference type="EMBL" id="OQU91234.1"/>
    </source>
</evidence>
<dbReference type="EMBL" id="CM000760">
    <property type="protein sequence ID" value="OQU91234.1"/>
    <property type="molecule type" value="Genomic_DNA"/>
</dbReference>
<name>A0A1Z5S5N8_SORBI</name>
<keyword evidence="3" id="KW-1185">Reference proteome</keyword>
<dbReference type="Proteomes" id="UP000000768">
    <property type="component" value="Chromosome 1"/>
</dbReference>
<keyword evidence="1" id="KW-0812">Transmembrane</keyword>
<sequence length="100" mass="11472">MPISLLQLPSNVPCSSPLLGITLTAAPFLFFSPTYAEWSRRKQRRSVRRSRACMGGTALAEPPPGSFRKFLYIKVDFCNFLAKYFYTINFARAPKSFWLR</sequence>
<dbReference type="AlphaFoldDB" id="A0A1Z5S5N8"/>
<accession>A0A1Z5S5N8</accession>
<gene>
    <name evidence="2" type="ORF">SORBI_3001G145550</name>
</gene>
<reference evidence="2 3" key="1">
    <citation type="journal article" date="2009" name="Nature">
        <title>The Sorghum bicolor genome and the diversification of grasses.</title>
        <authorList>
            <person name="Paterson A.H."/>
            <person name="Bowers J.E."/>
            <person name="Bruggmann R."/>
            <person name="Dubchak I."/>
            <person name="Grimwood J."/>
            <person name="Gundlach H."/>
            <person name="Haberer G."/>
            <person name="Hellsten U."/>
            <person name="Mitros T."/>
            <person name="Poliakov A."/>
            <person name="Schmutz J."/>
            <person name="Spannagl M."/>
            <person name="Tang H."/>
            <person name="Wang X."/>
            <person name="Wicker T."/>
            <person name="Bharti A.K."/>
            <person name="Chapman J."/>
            <person name="Feltus F.A."/>
            <person name="Gowik U."/>
            <person name="Grigoriev I.V."/>
            <person name="Lyons E."/>
            <person name="Maher C.A."/>
            <person name="Martis M."/>
            <person name="Narechania A."/>
            <person name="Otillar R.P."/>
            <person name="Penning B.W."/>
            <person name="Salamov A.A."/>
            <person name="Wang Y."/>
            <person name="Zhang L."/>
            <person name="Carpita N.C."/>
            <person name="Freeling M."/>
            <person name="Gingle A.R."/>
            <person name="Hash C.T."/>
            <person name="Keller B."/>
            <person name="Klein P."/>
            <person name="Kresovich S."/>
            <person name="McCann M.C."/>
            <person name="Ming R."/>
            <person name="Peterson D.G."/>
            <person name="Mehboob-ur-Rahman"/>
            <person name="Ware D."/>
            <person name="Westhoff P."/>
            <person name="Mayer K.F."/>
            <person name="Messing J."/>
            <person name="Rokhsar D.S."/>
        </authorList>
    </citation>
    <scope>NUCLEOTIDE SEQUENCE [LARGE SCALE GENOMIC DNA]</scope>
    <source>
        <strain evidence="3">cv. BTx623</strain>
    </source>
</reference>
<keyword evidence="1" id="KW-1133">Transmembrane helix</keyword>
<proteinExistence type="predicted"/>
<dbReference type="InParanoid" id="A0A1Z5S5N8"/>
<keyword evidence="1" id="KW-0472">Membrane</keyword>
<organism evidence="2 3">
    <name type="scientific">Sorghum bicolor</name>
    <name type="common">Sorghum</name>
    <name type="synonym">Sorghum vulgare</name>
    <dbReference type="NCBI Taxonomy" id="4558"/>
    <lineage>
        <taxon>Eukaryota</taxon>
        <taxon>Viridiplantae</taxon>
        <taxon>Streptophyta</taxon>
        <taxon>Embryophyta</taxon>
        <taxon>Tracheophyta</taxon>
        <taxon>Spermatophyta</taxon>
        <taxon>Magnoliopsida</taxon>
        <taxon>Liliopsida</taxon>
        <taxon>Poales</taxon>
        <taxon>Poaceae</taxon>
        <taxon>PACMAD clade</taxon>
        <taxon>Panicoideae</taxon>
        <taxon>Andropogonodae</taxon>
        <taxon>Andropogoneae</taxon>
        <taxon>Sorghinae</taxon>
        <taxon>Sorghum</taxon>
    </lineage>
</organism>
<evidence type="ECO:0000313" key="3">
    <source>
        <dbReference type="Proteomes" id="UP000000768"/>
    </source>
</evidence>